<dbReference type="Gene3D" id="1.10.1740.10">
    <property type="match status" value="1"/>
</dbReference>
<dbReference type="GO" id="GO:0006352">
    <property type="term" value="P:DNA-templated transcription initiation"/>
    <property type="evidence" value="ECO:0007669"/>
    <property type="project" value="InterPro"/>
</dbReference>
<dbReference type="InterPro" id="IPR039425">
    <property type="entry name" value="RNA_pol_sigma-70-like"/>
</dbReference>
<evidence type="ECO:0000256" key="7">
    <source>
        <dbReference type="SAM" id="MobiDB-lite"/>
    </source>
</evidence>
<evidence type="ECO:0000256" key="1">
    <source>
        <dbReference type="ARBA" id="ARBA00010641"/>
    </source>
</evidence>
<dbReference type="InterPro" id="IPR036388">
    <property type="entry name" value="WH-like_DNA-bd_sf"/>
</dbReference>
<dbReference type="InterPro" id="IPR013249">
    <property type="entry name" value="RNA_pol_sigma70_r4_t2"/>
</dbReference>
<dbReference type="PANTHER" id="PTHR43133:SF8">
    <property type="entry name" value="RNA POLYMERASE SIGMA FACTOR HI_1459-RELATED"/>
    <property type="match status" value="1"/>
</dbReference>
<dbReference type="InterPro" id="IPR000838">
    <property type="entry name" value="RNA_pol_sigma70_ECF_CS"/>
</dbReference>
<feature type="domain" description="RNA polymerase sigma factor 70 region 4 type 2" evidence="9">
    <location>
        <begin position="131"/>
        <end position="179"/>
    </location>
</feature>
<dbReference type="EMBL" id="VRLW01000001">
    <property type="protein sequence ID" value="KAA1261891.1"/>
    <property type="molecule type" value="Genomic_DNA"/>
</dbReference>
<dbReference type="InterPro" id="IPR013325">
    <property type="entry name" value="RNA_pol_sigma_r2"/>
</dbReference>
<evidence type="ECO:0000259" key="9">
    <source>
        <dbReference type="Pfam" id="PF08281"/>
    </source>
</evidence>
<evidence type="ECO:0000313" key="11">
    <source>
        <dbReference type="Proteomes" id="UP000322699"/>
    </source>
</evidence>
<protein>
    <recommendedName>
        <fullName evidence="6">RNA polymerase sigma factor</fullName>
    </recommendedName>
</protein>
<dbReference type="GO" id="GO:0003677">
    <property type="term" value="F:DNA binding"/>
    <property type="evidence" value="ECO:0007669"/>
    <property type="project" value="UniProtKB-KW"/>
</dbReference>
<keyword evidence="11" id="KW-1185">Reference proteome</keyword>
<reference evidence="10 11" key="1">
    <citation type="submission" date="2019-08" db="EMBL/GenBank/DDBJ databases">
        <title>Deep-cultivation of Planctomycetes and their phenomic and genomic characterization uncovers novel biology.</title>
        <authorList>
            <person name="Wiegand S."/>
            <person name="Jogler M."/>
            <person name="Boedeker C."/>
            <person name="Pinto D."/>
            <person name="Vollmers J."/>
            <person name="Rivas-Marin E."/>
            <person name="Kohn T."/>
            <person name="Peeters S.H."/>
            <person name="Heuer A."/>
            <person name="Rast P."/>
            <person name="Oberbeckmann S."/>
            <person name="Bunk B."/>
            <person name="Jeske O."/>
            <person name="Meyerdierks A."/>
            <person name="Storesund J.E."/>
            <person name="Kallscheuer N."/>
            <person name="Luecker S."/>
            <person name="Lage O.M."/>
            <person name="Pohl T."/>
            <person name="Merkel B.J."/>
            <person name="Hornburger P."/>
            <person name="Mueller R.-W."/>
            <person name="Bruemmer F."/>
            <person name="Labrenz M."/>
            <person name="Spormann A.M."/>
            <person name="Op Den Camp H."/>
            <person name="Overmann J."/>
            <person name="Amann R."/>
            <person name="Jetten M.S.M."/>
            <person name="Mascher T."/>
            <person name="Medema M.H."/>
            <person name="Devos D.P."/>
            <person name="Kaster A.-K."/>
            <person name="Ovreas L."/>
            <person name="Rohde M."/>
            <person name="Galperin M.Y."/>
            <person name="Jogler C."/>
        </authorList>
    </citation>
    <scope>NUCLEOTIDE SEQUENCE [LARGE SCALE GENOMIC DNA]</scope>
    <source>
        <strain evidence="10 11">LF1</strain>
    </source>
</reference>
<feature type="compositionally biased region" description="Polar residues" evidence="7">
    <location>
        <begin position="90"/>
        <end position="101"/>
    </location>
</feature>
<comment type="similarity">
    <text evidence="1 6">Belongs to the sigma-70 factor family. ECF subfamily.</text>
</comment>
<keyword evidence="4 6" id="KW-0238">DNA-binding</keyword>
<evidence type="ECO:0000256" key="5">
    <source>
        <dbReference type="ARBA" id="ARBA00023163"/>
    </source>
</evidence>
<keyword evidence="3 6" id="KW-0731">Sigma factor</keyword>
<gene>
    <name evidence="10" type="primary">sigH_2</name>
    <name evidence="10" type="ORF">LF1_44520</name>
</gene>
<dbReference type="InterPro" id="IPR014284">
    <property type="entry name" value="RNA_pol_sigma-70_dom"/>
</dbReference>
<comment type="caution">
    <text evidence="10">The sequence shown here is derived from an EMBL/GenBank/DDBJ whole genome shotgun (WGS) entry which is preliminary data.</text>
</comment>
<sequence length="190" mass="21533">MSAFNEELAPGAAGLDWLERHGDTLYAYAIRRVNSAEIAEELVQETFLGAIRNNAGFARDSSEETWLIGILRNKLVDHYRRKNRVESLASLAQSNGDTGDQTKGDPAGFRSSKTESDPASALEQEELKTVMRECIEDLPDLARQAFEFRILEHMETSEVCKLLGISSNNLAARMYRARMYVRDCLTHRWF</sequence>
<dbReference type="GO" id="GO:0016987">
    <property type="term" value="F:sigma factor activity"/>
    <property type="evidence" value="ECO:0007669"/>
    <property type="project" value="UniProtKB-KW"/>
</dbReference>
<keyword evidence="5 6" id="KW-0804">Transcription</keyword>
<evidence type="ECO:0000256" key="3">
    <source>
        <dbReference type="ARBA" id="ARBA00023082"/>
    </source>
</evidence>
<dbReference type="PROSITE" id="PS01063">
    <property type="entry name" value="SIGMA70_ECF"/>
    <property type="match status" value="1"/>
</dbReference>
<evidence type="ECO:0000259" key="8">
    <source>
        <dbReference type="Pfam" id="PF04542"/>
    </source>
</evidence>
<dbReference type="NCBIfam" id="TIGR02937">
    <property type="entry name" value="sigma70-ECF"/>
    <property type="match status" value="1"/>
</dbReference>
<feature type="region of interest" description="Disordered" evidence="7">
    <location>
        <begin position="90"/>
        <end position="123"/>
    </location>
</feature>
<accession>A0A5B1CNM2</accession>
<evidence type="ECO:0000256" key="6">
    <source>
        <dbReference type="RuleBase" id="RU000716"/>
    </source>
</evidence>
<evidence type="ECO:0000256" key="2">
    <source>
        <dbReference type="ARBA" id="ARBA00023015"/>
    </source>
</evidence>
<dbReference type="SUPFAM" id="SSF88946">
    <property type="entry name" value="Sigma2 domain of RNA polymerase sigma factors"/>
    <property type="match status" value="1"/>
</dbReference>
<dbReference type="PANTHER" id="PTHR43133">
    <property type="entry name" value="RNA POLYMERASE ECF-TYPE SIGMA FACTO"/>
    <property type="match status" value="1"/>
</dbReference>
<dbReference type="Pfam" id="PF08281">
    <property type="entry name" value="Sigma70_r4_2"/>
    <property type="match status" value="1"/>
</dbReference>
<dbReference type="InterPro" id="IPR007627">
    <property type="entry name" value="RNA_pol_sigma70_r2"/>
</dbReference>
<dbReference type="Proteomes" id="UP000322699">
    <property type="component" value="Unassembled WGS sequence"/>
</dbReference>
<dbReference type="Gene3D" id="1.10.10.10">
    <property type="entry name" value="Winged helix-like DNA-binding domain superfamily/Winged helix DNA-binding domain"/>
    <property type="match status" value="1"/>
</dbReference>
<feature type="domain" description="RNA polymerase sigma-70 region 2" evidence="8">
    <location>
        <begin position="19"/>
        <end position="84"/>
    </location>
</feature>
<evidence type="ECO:0000313" key="10">
    <source>
        <dbReference type="EMBL" id="KAA1261891.1"/>
    </source>
</evidence>
<name>A0A5B1CNM2_9BACT</name>
<dbReference type="InterPro" id="IPR013324">
    <property type="entry name" value="RNA_pol_sigma_r3/r4-like"/>
</dbReference>
<keyword evidence="2 6" id="KW-0805">Transcription regulation</keyword>
<dbReference type="SUPFAM" id="SSF88659">
    <property type="entry name" value="Sigma3 and sigma4 domains of RNA polymerase sigma factors"/>
    <property type="match status" value="1"/>
</dbReference>
<proteinExistence type="inferred from homology"/>
<organism evidence="10 11">
    <name type="scientific">Rubripirellula obstinata</name>
    <dbReference type="NCBI Taxonomy" id="406547"/>
    <lineage>
        <taxon>Bacteria</taxon>
        <taxon>Pseudomonadati</taxon>
        <taxon>Planctomycetota</taxon>
        <taxon>Planctomycetia</taxon>
        <taxon>Pirellulales</taxon>
        <taxon>Pirellulaceae</taxon>
        <taxon>Rubripirellula</taxon>
    </lineage>
</organism>
<dbReference type="Pfam" id="PF04542">
    <property type="entry name" value="Sigma70_r2"/>
    <property type="match status" value="1"/>
</dbReference>
<evidence type="ECO:0000256" key="4">
    <source>
        <dbReference type="ARBA" id="ARBA00023125"/>
    </source>
</evidence>
<dbReference type="RefSeq" id="WP_068265419.1">
    <property type="nucleotide sequence ID" value="NZ_LWSK01000086.1"/>
</dbReference>
<dbReference type="AlphaFoldDB" id="A0A5B1CNM2"/>